<dbReference type="GO" id="GO:0005829">
    <property type="term" value="C:cytosol"/>
    <property type="evidence" value="ECO:0007669"/>
    <property type="project" value="TreeGrafter"/>
</dbReference>
<feature type="domain" description="Luciferase-like" evidence="3">
    <location>
        <begin position="22"/>
        <end position="305"/>
    </location>
</feature>
<dbReference type="Proteomes" id="UP000604475">
    <property type="component" value="Unassembled WGS sequence"/>
</dbReference>
<proteinExistence type="predicted"/>
<protein>
    <submittedName>
        <fullName evidence="4">LLM class flavin-dependent oxidoreductase</fullName>
    </submittedName>
</protein>
<organism evidence="4 5">
    <name type="scientific">Frankia nepalensis</name>
    <dbReference type="NCBI Taxonomy" id="1836974"/>
    <lineage>
        <taxon>Bacteria</taxon>
        <taxon>Bacillati</taxon>
        <taxon>Actinomycetota</taxon>
        <taxon>Actinomycetes</taxon>
        <taxon>Frankiales</taxon>
        <taxon>Frankiaceae</taxon>
        <taxon>Frankia</taxon>
    </lineage>
</organism>
<dbReference type="RefSeq" id="WP_203006539.1">
    <property type="nucleotide sequence ID" value="NZ_JADWYU010000378.1"/>
</dbReference>
<evidence type="ECO:0000256" key="2">
    <source>
        <dbReference type="ARBA" id="ARBA00023033"/>
    </source>
</evidence>
<dbReference type="PANTHER" id="PTHR30137:SF8">
    <property type="entry name" value="BLR5498 PROTEIN"/>
    <property type="match status" value="1"/>
</dbReference>
<accession>A0A937RMX2</accession>
<keyword evidence="1" id="KW-0560">Oxidoreductase</keyword>
<dbReference type="GO" id="GO:0004497">
    <property type="term" value="F:monooxygenase activity"/>
    <property type="evidence" value="ECO:0007669"/>
    <property type="project" value="UniProtKB-KW"/>
</dbReference>
<comment type="caution">
    <text evidence="4">The sequence shown here is derived from an EMBL/GenBank/DDBJ whole genome shotgun (WGS) entry which is preliminary data.</text>
</comment>
<evidence type="ECO:0000256" key="1">
    <source>
        <dbReference type="ARBA" id="ARBA00023002"/>
    </source>
</evidence>
<dbReference type="InterPro" id="IPR050766">
    <property type="entry name" value="Bact_Lucif_Oxidored"/>
</dbReference>
<name>A0A937RMX2_9ACTN</name>
<evidence type="ECO:0000259" key="3">
    <source>
        <dbReference type="Pfam" id="PF00296"/>
    </source>
</evidence>
<keyword evidence="5" id="KW-1185">Reference proteome</keyword>
<gene>
    <name evidence="4" type="ORF">I7412_38895</name>
</gene>
<dbReference type="PANTHER" id="PTHR30137">
    <property type="entry name" value="LUCIFERASE-LIKE MONOOXYGENASE"/>
    <property type="match status" value="1"/>
</dbReference>
<dbReference type="InterPro" id="IPR011251">
    <property type="entry name" value="Luciferase-like_dom"/>
</dbReference>
<dbReference type="Pfam" id="PF00296">
    <property type="entry name" value="Bac_luciferase"/>
    <property type="match status" value="1"/>
</dbReference>
<dbReference type="GO" id="GO:0016705">
    <property type="term" value="F:oxidoreductase activity, acting on paired donors, with incorporation or reduction of molecular oxygen"/>
    <property type="evidence" value="ECO:0007669"/>
    <property type="project" value="InterPro"/>
</dbReference>
<dbReference type="EMBL" id="JAEACQ010000365">
    <property type="protein sequence ID" value="MBL7633022.1"/>
    <property type="molecule type" value="Genomic_DNA"/>
</dbReference>
<evidence type="ECO:0000313" key="5">
    <source>
        <dbReference type="Proteomes" id="UP000604475"/>
    </source>
</evidence>
<evidence type="ECO:0000313" key="4">
    <source>
        <dbReference type="EMBL" id="MBL7633022.1"/>
    </source>
</evidence>
<dbReference type="Gene3D" id="3.20.20.30">
    <property type="entry name" value="Luciferase-like domain"/>
    <property type="match status" value="1"/>
</dbReference>
<keyword evidence="2" id="KW-0503">Monooxygenase</keyword>
<dbReference type="AlphaFoldDB" id="A0A937RMX2"/>
<dbReference type="SUPFAM" id="SSF51679">
    <property type="entry name" value="Bacterial luciferase-like"/>
    <property type="match status" value="1"/>
</dbReference>
<dbReference type="InterPro" id="IPR036661">
    <property type="entry name" value="Luciferase-like_sf"/>
</dbReference>
<sequence>MSRDLDIGVTSLSDLQPVTADGARRTPHQRVEQIVSLAVLADELGLDHFGLGEHHNADFVVSSPAAVLSAIAARTSRLRLTSSVTTLGALDPVRVYQDFATLDLVSGGRAEIIVGRSAYPEPFALFGVDIADYDEAFREKLDLLLKIRAEPVVTWRGRYRPPLRDAVVMPRAIQEPLPVWLGVGGTPASAARAGRLGLPMILGYIGGTPAGLRQLADVYREAGARAGHSDNLRLGVALHYFGTSRARDPMSLYPYYRDFLRPKRPGAPGFVVEREQFALGLRPGQHLMIGTPEQVAEKLAALYEAVRFDRVHALIDWGGLPEDAVRESLHRLGETVAPALRRHVAPGGAAAGRQVRRVPSALS</sequence>
<reference evidence="4" key="1">
    <citation type="submission" date="2020-12" db="EMBL/GenBank/DDBJ databases">
        <title>Genomic characterization of non-nitrogen-fixing Frankia strains.</title>
        <authorList>
            <person name="Carlos-Shanley C."/>
            <person name="Guerra T."/>
            <person name="Hahn D."/>
        </authorList>
    </citation>
    <scope>NUCLEOTIDE SEQUENCE</scope>
    <source>
        <strain evidence="4">CN6</strain>
    </source>
</reference>